<dbReference type="GO" id="GO:0032259">
    <property type="term" value="P:methylation"/>
    <property type="evidence" value="ECO:0007669"/>
    <property type="project" value="UniProtKB-KW"/>
</dbReference>
<dbReference type="Proteomes" id="UP000028981">
    <property type="component" value="Unassembled WGS sequence"/>
</dbReference>
<dbReference type="Gene3D" id="1.10.8.10">
    <property type="entry name" value="DNA helicase RuvA subunit, C-terminal domain"/>
    <property type="match status" value="1"/>
</dbReference>
<evidence type="ECO:0000256" key="4">
    <source>
        <dbReference type="ARBA" id="ARBA00048391"/>
    </source>
</evidence>
<dbReference type="RefSeq" id="WP_035085315.1">
    <property type="nucleotide sequence ID" value="NZ_JQGC01000017.1"/>
</dbReference>
<dbReference type="InterPro" id="IPR029063">
    <property type="entry name" value="SAM-dependent_MTases_sf"/>
</dbReference>
<dbReference type="PROSITE" id="PS00092">
    <property type="entry name" value="N6_MTASE"/>
    <property type="match status" value="1"/>
</dbReference>
<evidence type="ECO:0000256" key="1">
    <source>
        <dbReference type="ARBA" id="ARBA00022603"/>
    </source>
</evidence>
<protein>
    <recommendedName>
        <fullName evidence="5">Release factor glutamine methyltransferase</fullName>
        <shortName evidence="5">RF MTase</shortName>
        <ecNumber evidence="5">2.1.1.297</ecNumber>
    </recommendedName>
    <alternativeName>
        <fullName evidence="5">N5-glutamine methyltransferase PrmC</fullName>
    </alternativeName>
    <alternativeName>
        <fullName evidence="5">Protein-(glutamine-N5) MTase PrmC</fullName>
    </alternativeName>
    <alternativeName>
        <fullName evidence="5">Protein-glutamine N-methyltransferase PrmC</fullName>
    </alternativeName>
</protein>
<dbReference type="GO" id="GO:0102559">
    <property type="term" value="F:peptide chain release factor N(5)-glutamine methyltransferase activity"/>
    <property type="evidence" value="ECO:0007669"/>
    <property type="project" value="UniProtKB-EC"/>
</dbReference>
<dbReference type="Pfam" id="PF05175">
    <property type="entry name" value="MTS"/>
    <property type="match status" value="1"/>
</dbReference>
<dbReference type="PANTHER" id="PTHR18895:SF74">
    <property type="entry name" value="MTRF1L RELEASE FACTOR GLUTAMINE METHYLTRANSFERASE"/>
    <property type="match status" value="1"/>
</dbReference>
<dbReference type="InterPro" id="IPR004556">
    <property type="entry name" value="HemK-like"/>
</dbReference>
<dbReference type="InterPro" id="IPR040758">
    <property type="entry name" value="PrmC_N"/>
</dbReference>
<dbReference type="HAMAP" id="MF_02126">
    <property type="entry name" value="RF_methyltr_PrmC"/>
    <property type="match status" value="1"/>
</dbReference>
<dbReference type="NCBIfam" id="TIGR03534">
    <property type="entry name" value="RF_mod_PrmC"/>
    <property type="match status" value="1"/>
</dbReference>
<organism evidence="8 9">
    <name type="scientific">Devosia riboflavina</name>
    <dbReference type="NCBI Taxonomy" id="46914"/>
    <lineage>
        <taxon>Bacteria</taxon>
        <taxon>Pseudomonadati</taxon>
        <taxon>Pseudomonadota</taxon>
        <taxon>Alphaproteobacteria</taxon>
        <taxon>Hyphomicrobiales</taxon>
        <taxon>Devosiaceae</taxon>
        <taxon>Devosia</taxon>
    </lineage>
</organism>
<evidence type="ECO:0000259" key="7">
    <source>
        <dbReference type="Pfam" id="PF17827"/>
    </source>
</evidence>
<comment type="similarity">
    <text evidence="5">Belongs to the protein N5-glutamine methyltransferase family. PrmC subfamily.</text>
</comment>
<accession>A0A087LZ31</accession>
<dbReference type="AlphaFoldDB" id="A0A087LZ31"/>
<dbReference type="NCBIfam" id="TIGR00536">
    <property type="entry name" value="hemK_fam"/>
    <property type="match status" value="1"/>
</dbReference>
<keyword evidence="3 5" id="KW-0949">S-adenosyl-L-methionine</keyword>
<feature type="binding site" evidence="5">
    <location>
        <position position="174"/>
    </location>
    <ligand>
        <name>S-adenosyl-L-methionine</name>
        <dbReference type="ChEBI" id="CHEBI:59789"/>
    </ligand>
</feature>
<comment type="catalytic activity">
    <reaction evidence="4 5">
        <text>L-glutaminyl-[peptide chain release factor] + S-adenosyl-L-methionine = N(5)-methyl-L-glutaminyl-[peptide chain release factor] + S-adenosyl-L-homocysteine + H(+)</text>
        <dbReference type="Rhea" id="RHEA:42896"/>
        <dbReference type="Rhea" id="RHEA-COMP:10271"/>
        <dbReference type="Rhea" id="RHEA-COMP:10272"/>
        <dbReference type="ChEBI" id="CHEBI:15378"/>
        <dbReference type="ChEBI" id="CHEBI:30011"/>
        <dbReference type="ChEBI" id="CHEBI:57856"/>
        <dbReference type="ChEBI" id="CHEBI:59789"/>
        <dbReference type="ChEBI" id="CHEBI:61891"/>
        <dbReference type="EC" id="2.1.1.297"/>
    </reaction>
</comment>
<feature type="domain" description="Release factor glutamine methyltransferase N-terminal" evidence="7">
    <location>
        <begin position="10"/>
        <end position="79"/>
    </location>
</feature>
<dbReference type="Pfam" id="PF17827">
    <property type="entry name" value="PrmC_N"/>
    <property type="match status" value="1"/>
</dbReference>
<comment type="caution">
    <text evidence="8">The sequence shown here is derived from an EMBL/GenBank/DDBJ whole genome shotgun (WGS) entry which is preliminary data.</text>
</comment>
<dbReference type="InterPro" id="IPR050320">
    <property type="entry name" value="N5-glutamine_MTase"/>
</dbReference>
<feature type="domain" description="Methyltransferase small" evidence="6">
    <location>
        <begin position="102"/>
        <end position="174"/>
    </location>
</feature>
<evidence type="ECO:0000256" key="2">
    <source>
        <dbReference type="ARBA" id="ARBA00022679"/>
    </source>
</evidence>
<dbReference type="InterPro" id="IPR002052">
    <property type="entry name" value="DNA_methylase_N6_adenine_CS"/>
</dbReference>
<evidence type="ECO:0000313" key="8">
    <source>
        <dbReference type="EMBL" id="KFL29884.1"/>
    </source>
</evidence>
<evidence type="ECO:0000256" key="5">
    <source>
        <dbReference type="HAMAP-Rule" id="MF_02126"/>
    </source>
</evidence>
<dbReference type="SUPFAM" id="SSF53335">
    <property type="entry name" value="S-adenosyl-L-methionine-dependent methyltransferases"/>
    <property type="match status" value="1"/>
</dbReference>
<comment type="function">
    <text evidence="5">Methylates the class 1 translation termination release factors RF1/PrfA and RF2/PrfB on the glutamine residue of the universally conserved GGQ motif.</text>
</comment>
<gene>
    <name evidence="5" type="primary">prmC</name>
    <name evidence="8" type="ORF">JP75_17370</name>
</gene>
<dbReference type="PANTHER" id="PTHR18895">
    <property type="entry name" value="HEMK METHYLTRANSFERASE"/>
    <property type="match status" value="1"/>
</dbReference>
<sequence>MSDEVTVGALWRRWRDVFTEKGVGTATLDAKLLVGHALGFNALQLAVRESELVSRLLASDVTKLMQKRLTGESVARILGHKEFYGLEFALNEATLEPRPDTELLVDLALKALPKSGRFVDLGTGSGCIPISVLANRPDARAVATDINPRALEMAGRNAERNGVANRLHLRQGDWFGALAPLPTPPREGEGAASGAGLDVRFDLILSNPPYISSEVVETLSPEVKDFDPRLALDGGPDGLGPYRIIAAEAARWLKPGGKILVEIGYDQGEAVSNLFGAAGFSQIAVEKDLAGLDRVVSAHHI</sequence>
<dbReference type="GO" id="GO:0003676">
    <property type="term" value="F:nucleic acid binding"/>
    <property type="evidence" value="ECO:0007669"/>
    <property type="project" value="InterPro"/>
</dbReference>
<dbReference type="EMBL" id="JQGC01000017">
    <property type="protein sequence ID" value="KFL29884.1"/>
    <property type="molecule type" value="Genomic_DNA"/>
</dbReference>
<evidence type="ECO:0000313" key="9">
    <source>
        <dbReference type="Proteomes" id="UP000028981"/>
    </source>
</evidence>
<name>A0A087LZ31_9HYPH</name>
<keyword evidence="9" id="KW-1185">Reference proteome</keyword>
<feature type="binding site" evidence="5">
    <location>
        <begin position="207"/>
        <end position="210"/>
    </location>
    <ligand>
        <name>substrate</name>
    </ligand>
</feature>
<reference evidence="8 9" key="1">
    <citation type="submission" date="2014-08" db="EMBL/GenBank/DDBJ databases">
        <authorList>
            <person name="Hassan Y.I."/>
            <person name="Lepp D."/>
            <person name="Zhou T."/>
        </authorList>
    </citation>
    <scope>NUCLEOTIDE SEQUENCE [LARGE SCALE GENOMIC DNA]</scope>
    <source>
        <strain evidence="8 9">IFO13584</strain>
    </source>
</reference>
<proteinExistence type="inferred from homology"/>
<dbReference type="InterPro" id="IPR007848">
    <property type="entry name" value="Small_mtfrase_dom"/>
</dbReference>
<keyword evidence="1 5" id="KW-0489">Methyltransferase</keyword>
<dbReference type="InterPro" id="IPR019874">
    <property type="entry name" value="RF_methyltr_PrmC"/>
</dbReference>
<feature type="binding site" evidence="5">
    <location>
        <position position="145"/>
    </location>
    <ligand>
        <name>S-adenosyl-L-methionine</name>
        <dbReference type="ChEBI" id="CHEBI:59789"/>
    </ligand>
</feature>
<feature type="binding site" evidence="5">
    <location>
        <begin position="122"/>
        <end position="126"/>
    </location>
    <ligand>
        <name>S-adenosyl-L-methionine</name>
        <dbReference type="ChEBI" id="CHEBI:59789"/>
    </ligand>
</feature>
<dbReference type="STRING" id="46914.JP75_17370"/>
<dbReference type="Gene3D" id="3.40.50.150">
    <property type="entry name" value="Vaccinia Virus protein VP39"/>
    <property type="match status" value="1"/>
</dbReference>
<evidence type="ECO:0000259" key="6">
    <source>
        <dbReference type="Pfam" id="PF05175"/>
    </source>
</evidence>
<dbReference type="CDD" id="cd02440">
    <property type="entry name" value="AdoMet_MTases"/>
    <property type="match status" value="1"/>
</dbReference>
<dbReference type="EC" id="2.1.1.297" evidence="5"/>
<feature type="binding site" evidence="5">
    <location>
        <position position="207"/>
    </location>
    <ligand>
        <name>S-adenosyl-L-methionine</name>
        <dbReference type="ChEBI" id="CHEBI:59789"/>
    </ligand>
</feature>
<keyword evidence="2 5" id="KW-0808">Transferase</keyword>
<evidence type="ECO:0000256" key="3">
    <source>
        <dbReference type="ARBA" id="ARBA00022691"/>
    </source>
</evidence>